<evidence type="ECO:0000313" key="2">
    <source>
        <dbReference type="Proteomes" id="UP001171902"/>
    </source>
</evidence>
<sequence>MVHQLKPERLQEEPKSVGGHAVEINLAAWKIIDDADFGLAAQRLIDRLDSRLKLLPLAAGWPSGRAPRLGWHELVDALVSRSAVHAQAAESASDD</sequence>
<reference evidence="1" key="1">
    <citation type="submission" date="2023-06" db="EMBL/GenBank/DDBJ databases">
        <title>Gycomyces niveus sp.nov., a novel actinomycete isolated from soil in Shouguang.</title>
        <authorList>
            <person name="Yang X."/>
            <person name="Zhao J."/>
        </authorList>
    </citation>
    <scope>NUCLEOTIDE SEQUENCE</scope>
    <source>
        <strain evidence="1">NEAU C2</strain>
    </source>
</reference>
<evidence type="ECO:0000313" key="1">
    <source>
        <dbReference type="EMBL" id="MDN3241416.1"/>
    </source>
</evidence>
<dbReference type="Proteomes" id="UP001171902">
    <property type="component" value="Unassembled WGS sequence"/>
</dbReference>
<organism evidence="1 2">
    <name type="scientific">Glycomyces tritici</name>
    <dbReference type="NCBI Taxonomy" id="2665176"/>
    <lineage>
        <taxon>Bacteria</taxon>
        <taxon>Bacillati</taxon>
        <taxon>Actinomycetota</taxon>
        <taxon>Actinomycetes</taxon>
        <taxon>Glycomycetales</taxon>
        <taxon>Glycomycetaceae</taxon>
        <taxon>Glycomyces</taxon>
    </lineage>
</organism>
<dbReference type="RefSeq" id="WP_289958321.1">
    <property type="nucleotide sequence ID" value="NZ_JAUEMJ010000004.1"/>
</dbReference>
<proteinExistence type="predicted"/>
<comment type="caution">
    <text evidence="1">The sequence shown here is derived from an EMBL/GenBank/DDBJ whole genome shotgun (WGS) entry which is preliminary data.</text>
</comment>
<gene>
    <name evidence="1" type="ORF">QWI33_16965</name>
</gene>
<name>A0ABT7YRZ5_9ACTN</name>
<dbReference type="EMBL" id="JAUEMJ010000004">
    <property type="protein sequence ID" value="MDN3241416.1"/>
    <property type="molecule type" value="Genomic_DNA"/>
</dbReference>
<keyword evidence="2" id="KW-1185">Reference proteome</keyword>
<accession>A0ABT7YRZ5</accession>
<protein>
    <submittedName>
        <fullName evidence="1">Uncharacterized protein</fullName>
    </submittedName>
</protein>